<keyword evidence="1" id="KW-1133">Transmembrane helix</keyword>
<feature type="domain" description="Concentrative nucleoside transporter C-terminal" evidence="2">
    <location>
        <begin position="2"/>
        <end position="61"/>
    </location>
</feature>
<dbReference type="PANTHER" id="PTHR10590:SF4">
    <property type="entry name" value="SOLUTE CARRIER FAMILY 28 MEMBER 3"/>
    <property type="match status" value="1"/>
</dbReference>
<feature type="transmembrane region" description="Helical" evidence="1">
    <location>
        <begin position="7"/>
        <end position="29"/>
    </location>
</feature>
<dbReference type="AlphaFoldDB" id="A0A9J6G9P1"/>
<dbReference type="Pfam" id="PF07662">
    <property type="entry name" value="Nucleos_tra2_C"/>
    <property type="match status" value="1"/>
</dbReference>
<feature type="transmembrane region" description="Helical" evidence="1">
    <location>
        <begin position="41"/>
        <end position="60"/>
    </location>
</feature>
<keyword evidence="1" id="KW-0812">Transmembrane</keyword>
<organism evidence="3 4">
    <name type="scientific">Haemaphysalis longicornis</name>
    <name type="common">Bush tick</name>
    <dbReference type="NCBI Taxonomy" id="44386"/>
    <lineage>
        <taxon>Eukaryota</taxon>
        <taxon>Metazoa</taxon>
        <taxon>Ecdysozoa</taxon>
        <taxon>Arthropoda</taxon>
        <taxon>Chelicerata</taxon>
        <taxon>Arachnida</taxon>
        <taxon>Acari</taxon>
        <taxon>Parasitiformes</taxon>
        <taxon>Ixodida</taxon>
        <taxon>Ixodoidea</taxon>
        <taxon>Ixodidae</taxon>
        <taxon>Haemaphysalinae</taxon>
        <taxon>Haemaphysalis</taxon>
    </lineage>
</organism>
<gene>
    <name evidence="3" type="ORF">HPB48_020724</name>
</gene>
<evidence type="ECO:0000256" key="1">
    <source>
        <dbReference type="SAM" id="Phobius"/>
    </source>
</evidence>
<sequence length="78" mass="8268">MRTERVLTFAVCGFANLGSLGVAFGVLSIMAPSRTTDLANIGFSALIAGCVANYLTACTVGEHYHGTIIRARNFRSLT</sequence>
<evidence type="ECO:0000313" key="4">
    <source>
        <dbReference type="Proteomes" id="UP000821853"/>
    </source>
</evidence>
<comment type="caution">
    <text evidence="3">The sequence shown here is derived from an EMBL/GenBank/DDBJ whole genome shotgun (WGS) entry which is preliminary data.</text>
</comment>
<evidence type="ECO:0000259" key="2">
    <source>
        <dbReference type="Pfam" id="PF07662"/>
    </source>
</evidence>
<dbReference type="VEuPathDB" id="VectorBase:HLOH_062364"/>
<reference evidence="3 4" key="1">
    <citation type="journal article" date="2020" name="Cell">
        <title>Large-Scale Comparative Analyses of Tick Genomes Elucidate Their Genetic Diversity and Vector Capacities.</title>
        <authorList>
            <consortium name="Tick Genome and Microbiome Consortium (TIGMIC)"/>
            <person name="Jia N."/>
            <person name="Wang J."/>
            <person name="Shi W."/>
            <person name="Du L."/>
            <person name="Sun Y."/>
            <person name="Zhan W."/>
            <person name="Jiang J.F."/>
            <person name="Wang Q."/>
            <person name="Zhang B."/>
            <person name="Ji P."/>
            <person name="Bell-Sakyi L."/>
            <person name="Cui X.M."/>
            <person name="Yuan T.T."/>
            <person name="Jiang B.G."/>
            <person name="Yang W.F."/>
            <person name="Lam T.T."/>
            <person name="Chang Q.C."/>
            <person name="Ding S.J."/>
            <person name="Wang X.J."/>
            <person name="Zhu J.G."/>
            <person name="Ruan X.D."/>
            <person name="Zhao L."/>
            <person name="Wei J.T."/>
            <person name="Ye R.Z."/>
            <person name="Que T.C."/>
            <person name="Du C.H."/>
            <person name="Zhou Y.H."/>
            <person name="Cheng J.X."/>
            <person name="Dai P.F."/>
            <person name="Guo W.B."/>
            <person name="Han X.H."/>
            <person name="Huang E.J."/>
            <person name="Li L.F."/>
            <person name="Wei W."/>
            <person name="Gao Y.C."/>
            <person name="Liu J.Z."/>
            <person name="Shao H.Z."/>
            <person name="Wang X."/>
            <person name="Wang C.C."/>
            <person name="Yang T.C."/>
            <person name="Huo Q.B."/>
            <person name="Li W."/>
            <person name="Chen H.Y."/>
            <person name="Chen S.E."/>
            <person name="Zhou L.G."/>
            <person name="Ni X.B."/>
            <person name="Tian J.H."/>
            <person name="Sheng Y."/>
            <person name="Liu T."/>
            <person name="Pan Y.S."/>
            <person name="Xia L.Y."/>
            <person name="Li J."/>
            <person name="Zhao F."/>
            <person name="Cao W.C."/>
        </authorList>
    </citation>
    <scope>NUCLEOTIDE SEQUENCE [LARGE SCALE GENOMIC DNA]</scope>
    <source>
        <strain evidence="3">HaeL-2018</strain>
    </source>
</reference>
<dbReference type="GO" id="GO:0005415">
    <property type="term" value="F:nucleoside:sodium symporter activity"/>
    <property type="evidence" value="ECO:0007669"/>
    <property type="project" value="TreeGrafter"/>
</dbReference>
<dbReference type="InterPro" id="IPR008276">
    <property type="entry name" value="C_nuclsd_transpt"/>
</dbReference>
<name>A0A9J6G9P1_HAELO</name>
<dbReference type="Proteomes" id="UP000821853">
    <property type="component" value="Chromosome 3"/>
</dbReference>
<dbReference type="InterPro" id="IPR011657">
    <property type="entry name" value="CNT_C_dom"/>
</dbReference>
<keyword evidence="4" id="KW-1185">Reference proteome</keyword>
<protein>
    <recommendedName>
        <fullName evidence="2">Concentrative nucleoside transporter C-terminal domain-containing protein</fullName>
    </recommendedName>
</protein>
<dbReference type="GO" id="GO:0005886">
    <property type="term" value="C:plasma membrane"/>
    <property type="evidence" value="ECO:0007669"/>
    <property type="project" value="TreeGrafter"/>
</dbReference>
<proteinExistence type="predicted"/>
<evidence type="ECO:0000313" key="3">
    <source>
        <dbReference type="EMBL" id="KAH9371457.1"/>
    </source>
</evidence>
<dbReference type="EMBL" id="JABSTR010000005">
    <property type="protein sequence ID" value="KAH9371457.1"/>
    <property type="molecule type" value="Genomic_DNA"/>
</dbReference>
<dbReference type="PANTHER" id="PTHR10590">
    <property type="entry name" value="SODIUM/NUCLEOSIDE COTRANSPORTER"/>
    <property type="match status" value="1"/>
</dbReference>
<dbReference type="OrthoDB" id="6075923at2759"/>
<accession>A0A9J6G9P1</accession>
<keyword evidence="1" id="KW-0472">Membrane</keyword>